<comment type="caution">
    <text evidence="2">The sequence shown here is derived from an EMBL/GenBank/DDBJ whole genome shotgun (WGS) entry which is preliminary data.</text>
</comment>
<gene>
    <name evidence="2" type="ORF">RSSM_03171</name>
</gene>
<accession>M5U264</accession>
<evidence type="ECO:0000313" key="3">
    <source>
        <dbReference type="Proteomes" id="UP000011885"/>
    </source>
</evidence>
<dbReference type="Proteomes" id="UP000011885">
    <property type="component" value="Unassembled WGS sequence"/>
</dbReference>
<feature type="region of interest" description="Disordered" evidence="1">
    <location>
        <begin position="1"/>
        <end position="21"/>
    </location>
</feature>
<name>M5U264_9BACT</name>
<sequence length="52" mass="5637">MLTPVDRQRTANTSKSKPKSKPLLPQAVAVFLWTEFSGARFLGESGGLGFVD</sequence>
<reference evidence="2 3" key="1">
    <citation type="journal article" date="2013" name="Mar. Genomics">
        <title>Expression of sulfatases in Rhodopirellula baltica and the diversity of sulfatases in the genus Rhodopirellula.</title>
        <authorList>
            <person name="Wegner C.E."/>
            <person name="Richter-Heitmann T."/>
            <person name="Klindworth A."/>
            <person name="Klockow C."/>
            <person name="Richter M."/>
            <person name="Achstetter T."/>
            <person name="Glockner F.O."/>
            <person name="Harder J."/>
        </authorList>
    </citation>
    <scope>NUCLEOTIDE SEQUENCE [LARGE SCALE GENOMIC DNA]</scope>
    <source>
        <strain evidence="2 3">SM41</strain>
    </source>
</reference>
<evidence type="ECO:0000256" key="1">
    <source>
        <dbReference type="SAM" id="MobiDB-lite"/>
    </source>
</evidence>
<organism evidence="2 3">
    <name type="scientific">Rhodopirellula sallentina SM41</name>
    <dbReference type="NCBI Taxonomy" id="1263870"/>
    <lineage>
        <taxon>Bacteria</taxon>
        <taxon>Pseudomonadati</taxon>
        <taxon>Planctomycetota</taxon>
        <taxon>Planctomycetia</taxon>
        <taxon>Pirellulales</taxon>
        <taxon>Pirellulaceae</taxon>
        <taxon>Rhodopirellula</taxon>
    </lineage>
</organism>
<evidence type="ECO:0000313" key="2">
    <source>
        <dbReference type="EMBL" id="EMI55359.1"/>
    </source>
</evidence>
<keyword evidence="3" id="KW-1185">Reference proteome</keyword>
<dbReference type="EMBL" id="ANOH01000218">
    <property type="protein sequence ID" value="EMI55359.1"/>
    <property type="molecule type" value="Genomic_DNA"/>
</dbReference>
<protein>
    <submittedName>
        <fullName evidence="2">Uncharacterized protein</fullName>
    </submittedName>
</protein>
<dbReference type="AlphaFoldDB" id="M5U264"/>
<proteinExistence type="predicted"/>